<dbReference type="InterPro" id="IPR051819">
    <property type="entry name" value="PTS_sugar-specific_EIIB"/>
</dbReference>
<evidence type="ECO:0000313" key="11">
    <source>
        <dbReference type="EMBL" id="OUP57371.1"/>
    </source>
</evidence>
<dbReference type="AlphaFoldDB" id="A0A1Y4LQZ0"/>
<evidence type="ECO:0000313" key="9">
    <source>
        <dbReference type="EMBL" id="MDC0828957.1"/>
    </source>
</evidence>
<dbReference type="EMBL" id="JAQNCK010000030">
    <property type="protein sequence ID" value="MDC0828965.1"/>
    <property type="molecule type" value="Genomic_DNA"/>
</dbReference>
<reference evidence="9" key="3">
    <citation type="submission" date="2023-01" db="EMBL/GenBank/DDBJ databases">
        <title>Human gut microbiome strain richness.</title>
        <authorList>
            <person name="Chen-Liaw A."/>
        </authorList>
    </citation>
    <scope>NUCLEOTIDE SEQUENCE</scope>
    <source>
        <strain evidence="9">D55st1_G4_D55t1_190419</strain>
    </source>
</reference>
<evidence type="ECO:0000256" key="2">
    <source>
        <dbReference type="ARBA" id="ARBA00022553"/>
    </source>
</evidence>
<dbReference type="PROSITE" id="PS51100">
    <property type="entry name" value="PTS_EIIB_TYPE_3"/>
    <property type="match status" value="1"/>
</dbReference>
<dbReference type="InterPro" id="IPR013012">
    <property type="entry name" value="PTS_EIIB_3"/>
</dbReference>
<evidence type="ECO:0000259" key="8">
    <source>
        <dbReference type="PROSITE" id="PS51100"/>
    </source>
</evidence>
<evidence type="ECO:0000313" key="10">
    <source>
        <dbReference type="EMBL" id="MDC0828965.1"/>
    </source>
</evidence>
<keyword evidence="5" id="KW-0598">Phosphotransferase system</keyword>
<reference evidence="11" key="2">
    <citation type="journal article" date="2018" name="BMC Genomics">
        <title>Whole genome sequencing and function prediction of 133 gut anaerobes isolated from chicken caecum in pure cultures.</title>
        <authorList>
            <person name="Medvecky M."/>
            <person name="Cejkova D."/>
            <person name="Polansky O."/>
            <person name="Karasova D."/>
            <person name="Kubasova T."/>
            <person name="Cizek A."/>
            <person name="Rychlik I."/>
        </authorList>
    </citation>
    <scope>NUCLEOTIDE SEQUENCE</scope>
    <source>
        <strain evidence="11">An178</strain>
    </source>
</reference>
<protein>
    <submittedName>
        <fullName evidence="11">PTS sugar transporter subunit IIB</fullName>
    </submittedName>
</protein>
<dbReference type="GeneID" id="79877484"/>
<organism evidence="11 12">
    <name type="scientific">Faecalitalea cylindroides</name>
    <dbReference type="NCBI Taxonomy" id="39483"/>
    <lineage>
        <taxon>Bacteria</taxon>
        <taxon>Bacillati</taxon>
        <taxon>Bacillota</taxon>
        <taxon>Erysipelotrichia</taxon>
        <taxon>Erysipelotrichales</taxon>
        <taxon>Erysipelotrichaceae</taxon>
        <taxon>Faecalitalea</taxon>
    </lineage>
</organism>
<dbReference type="RefSeq" id="WP_015536453.1">
    <property type="nucleotide sequence ID" value="NZ_CALHAA010000027.1"/>
</dbReference>
<evidence type="ECO:0000256" key="4">
    <source>
        <dbReference type="ARBA" id="ARBA00022679"/>
    </source>
</evidence>
<dbReference type="Proteomes" id="UP000195447">
    <property type="component" value="Unassembled WGS sequence"/>
</dbReference>
<dbReference type="Pfam" id="PF02302">
    <property type="entry name" value="PTS_IIB"/>
    <property type="match status" value="1"/>
</dbReference>
<dbReference type="Gene3D" id="3.40.50.2300">
    <property type="match status" value="1"/>
</dbReference>
<evidence type="ECO:0000256" key="3">
    <source>
        <dbReference type="ARBA" id="ARBA00022597"/>
    </source>
</evidence>
<comment type="caution">
    <text evidence="11">The sequence shown here is derived from an EMBL/GenBank/DDBJ whole genome shotgun (WGS) entry which is preliminary data.</text>
</comment>
<keyword evidence="1" id="KW-0813">Transport</keyword>
<dbReference type="Proteomes" id="UP001220658">
    <property type="component" value="Unassembled WGS sequence"/>
</dbReference>
<evidence type="ECO:0000256" key="6">
    <source>
        <dbReference type="ARBA" id="ARBA00022777"/>
    </source>
</evidence>
<dbReference type="EMBL" id="NFKM01000021">
    <property type="protein sequence ID" value="OUP57371.1"/>
    <property type="molecule type" value="Genomic_DNA"/>
</dbReference>
<dbReference type="GO" id="GO:0008982">
    <property type="term" value="F:protein-N(PI)-phosphohistidine-sugar phosphotransferase activity"/>
    <property type="evidence" value="ECO:0007669"/>
    <property type="project" value="InterPro"/>
</dbReference>
<keyword evidence="3 11" id="KW-0762">Sugar transport</keyword>
<accession>A0A1Y4LQZ0</accession>
<sequence>MVRVMLICNAGMSTAMLAQKINKYSDGYCYVEAFGEGEFEEHIEDFDIVLVGPQIRHLIPSIKKVVNNRIPVSYINPVDYGMMKVDHVIAQIKEILEG</sequence>
<keyword evidence="2" id="KW-0597">Phosphoprotein</keyword>
<dbReference type="EMBL" id="JAQNCK010000030">
    <property type="protein sequence ID" value="MDC0828957.1"/>
    <property type="molecule type" value="Genomic_DNA"/>
</dbReference>
<feature type="modified residue" description="Phosphocysteine; by EIIA" evidence="7">
    <location>
        <position position="8"/>
    </location>
</feature>
<dbReference type="InterPro" id="IPR003501">
    <property type="entry name" value="PTS_EIIB_2/3"/>
</dbReference>
<dbReference type="GO" id="GO:0016301">
    <property type="term" value="F:kinase activity"/>
    <property type="evidence" value="ECO:0007669"/>
    <property type="project" value="UniProtKB-KW"/>
</dbReference>
<dbReference type="SUPFAM" id="SSF52794">
    <property type="entry name" value="PTS system IIB component-like"/>
    <property type="match status" value="1"/>
</dbReference>
<evidence type="ECO:0000256" key="5">
    <source>
        <dbReference type="ARBA" id="ARBA00022683"/>
    </source>
</evidence>
<dbReference type="PANTHER" id="PTHR34581">
    <property type="entry name" value="PTS SYSTEM N,N'-DIACETYLCHITOBIOSE-SPECIFIC EIIB COMPONENT"/>
    <property type="match status" value="1"/>
</dbReference>
<proteinExistence type="predicted"/>
<dbReference type="PANTHER" id="PTHR34581:SF2">
    <property type="entry name" value="PTS SYSTEM N,N'-DIACETYLCHITOBIOSE-SPECIFIC EIIB COMPONENT"/>
    <property type="match status" value="1"/>
</dbReference>
<dbReference type="GO" id="GO:0009401">
    <property type="term" value="P:phosphoenolpyruvate-dependent sugar phosphotransferase system"/>
    <property type="evidence" value="ECO:0007669"/>
    <property type="project" value="UniProtKB-KW"/>
</dbReference>
<evidence type="ECO:0000256" key="7">
    <source>
        <dbReference type="PROSITE-ProRule" id="PRU00423"/>
    </source>
</evidence>
<keyword evidence="4" id="KW-0808">Transferase</keyword>
<dbReference type="InterPro" id="IPR036095">
    <property type="entry name" value="PTS_EIIB-like_sf"/>
</dbReference>
<feature type="domain" description="PTS EIIB type-3" evidence="8">
    <location>
        <begin position="1"/>
        <end position="98"/>
    </location>
</feature>
<keyword evidence="6" id="KW-0418">Kinase</keyword>
<reference evidence="12" key="1">
    <citation type="submission" date="2017-04" db="EMBL/GenBank/DDBJ databases">
        <title>Function of individual gut microbiota members based on whole genome sequencing of pure cultures obtained from chicken caecum.</title>
        <authorList>
            <person name="Medvecky M."/>
            <person name="Cejkova D."/>
            <person name="Polansky O."/>
            <person name="Karasova D."/>
            <person name="Kubasova T."/>
            <person name="Cizek A."/>
            <person name="Rychlik I."/>
        </authorList>
    </citation>
    <scope>NUCLEOTIDE SEQUENCE [LARGE SCALE GENOMIC DNA]</scope>
    <source>
        <strain evidence="12">An178</strain>
    </source>
</reference>
<evidence type="ECO:0000256" key="1">
    <source>
        <dbReference type="ARBA" id="ARBA00022448"/>
    </source>
</evidence>
<keyword evidence="12" id="KW-1185">Reference proteome</keyword>
<name>A0A1Y4LQZ0_9FIRM</name>
<evidence type="ECO:0000313" key="12">
    <source>
        <dbReference type="Proteomes" id="UP000195447"/>
    </source>
</evidence>
<gene>
    <name evidence="11" type="ORF">B5F14_09090</name>
    <name evidence="9" type="ORF">POG00_09615</name>
    <name evidence="10" type="ORF">POG00_09655</name>
</gene>